<dbReference type="GeneID" id="90040453"/>
<feature type="compositionally biased region" description="Basic and acidic residues" evidence="5">
    <location>
        <begin position="1"/>
        <end position="11"/>
    </location>
</feature>
<feature type="transmembrane region" description="Helical" evidence="6">
    <location>
        <begin position="451"/>
        <end position="474"/>
    </location>
</feature>
<feature type="transmembrane region" description="Helical" evidence="6">
    <location>
        <begin position="512"/>
        <end position="528"/>
    </location>
</feature>
<feature type="transmembrane region" description="Helical" evidence="6">
    <location>
        <begin position="158"/>
        <end position="177"/>
    </location>
</feature>
<evidence type="ECO:0000256" key="4">
    <source>
        <dbReference type="ARBA" id="ARBA00023136"/>
    </source>
</evidence>
<evidence type="ECO:0000313" key="7">
    <source>
        <dbReference type="EMBL" id="KAK7204573.1"/>
    </source>
</evidence>
<keyword evidence="8" id="KW-1185">Reference proteome</keyword>
<evidence type="ECO:0000256" key="6">
    <source>
        <dbReference type="SAM" id="Phobius"/>
    </source>
</evidence>
<gene>
    <name evidence="7" type="ORF">BZA70DRAFT_311093</name>
</gene>
<keyword evidence="3 6" id="KW-1133">Transmembrane helix</keyword>
<feature type="transmembrane region" description="Helical" evidence="6">
    <location>
        <begin position="126"/>
        <end position="146"/>
    </location>
</feature>
<feature type="region of interest" description="Disordered" evidence="5">
    <location>
        <begin position="1"/>
        <end position="32"/>
    </location>
</feature>
<comment type="caution">
    <text evidence="7">The sequence shown here is derived from an EMBL/GenBank/DDBJ whole genome shotgun (WGS) entry which is preliminary data.</text>
</comment>
<dbReference type="Pfam" id="PF13520">
    <property type="entry name" value="AA_permease_2"/>
    <property type="match status" value="1"/>
</dbReference>
<dbReference type="RefSeq" id="XP_064767606.1">
    <property type="nucleotide sequence ID" value="XM_064914941.1"/>
</dbReference>
<feature type="transmembrane region" description="Helical" evidence="6">
    <location>
        <begin position="330"/>
        <end position="352"/>
    </location>
</feature>
<dbReference type="InterPro" id="IPR050598">
    <property type="entry name" value="AminoAcid_Transporter"/>
</dbReference>
<evidence type="ECO:0000313" key="8">
    <source>
        <dbReference type="Proteomes" id="UP001498771"/>
    </source>
</evidence>
<feature type="transmembrane region" description="Helical" evidence="6">
    <location>
        <begin position="285"/>
        <end position="307"/>
    </location>
</feature>
<evidence type="ECO:0000256" key="3">
    <source>
        <dbReference type="ARBA" id="ARBA00022989"/>
    </source>
</evidence>
<feature type="transmembrane region" description="Helical" evidence="6">
    <location>
        <begin position="426"/>
        <end position="445"/>
    </location>
</feature>
<reference evidence="7 8" key="1">
    <citation type="submission" date="2024-03" db="EMBL/GenBank/DDBJ databases">
        <title>Genome-scale model development and genomic sequencing of the oleaginous clade Lipomyces.</title>
        <authorList>
            <consortium name="Lawrence Berkeley National Laboratory"/>
            <person name="Czajka J.J."/>
            <person name="Han Y."/>
            <person name="Kim J."/>
            <person name="Mondo S.J."/>
            <person name="Hofstad B.A."/>
            <person name="Robles A."/>
            <person name="Haridas S."/>
            <person name="Riley R."/>
            <person name="LaButti K."/>
            <person name="Pangilinan J."/>
            <person name="Andreopoulos W."/>
            <person name="Lipzen A."/>
            <person name="Yan J."/>
            <person name="Wang M."/>
            <person name="Ng V."/>
            <person name="Grigoriev I.V."/>
            <person name="Spatafora J.W."/>
            <person name="Magnuson J.K."/>
            <person name="Baker S.E."/>
            <person name="Pomraning K.R."/>
        </authorList>
    </citation>
    <scope>NUCLEOTIDE SEQUENCE [LARGE SCALE GENOMIC DNA]</scope>
    <source>
        <strain evidence="7 8">Phaff 52-87</strain>
    </source>
</reference>
<feature type="transmembrane region" description="Helical" evidence="6">
    <location>
        <begin position="221"/>
        <end position="241"/>
    </location>
</feature>
<evidence type="ECO:0000256" key="5">
    <source>
        <dbReference type="SAM" id="MobiDB-lite"/>
    </source>
</evidence>
<dbReference type="PANTHER" id="PTHR11785:SF512">
    <property type="entry name" value="SOBREMESA, ISOFORM B"/>
    <property type="match status" value="1"/>
</dbReference>
<keyword evidence="4 6" id="KW-0472">Membrane</keyword>
<accession>A0ABR1F646</accession>
<feature type="transmembrane region" description="Helical" evidence="6">
    <location>
        <begin position="253"/>
        <end position="273"/>
    </location>
</feature>
<dbReference type="EMBL" id="JBBJBU010000007">
    <property type="protein sequence ID" value="KAK7204573.1"/>
    <property type="molecule type" value="Genomic_DNA"/>
</dbReference>
<sequence length="562" mass="60178">MSRNRPSHDSFELASLVSTEQEEDAGSVSSRSVRSELHSQHLSFDSLPRPSFGGLSAAGSMVFDYGAHLFPLQASADRDGAVPLEKQKRLGVVNGLGLVIGLQIGSGIFSSPSEVNAHAGSPGTALLVWLVAGLLAWTGAASYAELGTAIPLNGGAQAYLHHIFGPLPAFLFAWTAVTILKPGSTAIIAIVFAEYLGRLVFHDENDGDTTENEGEGHFSPAWFNKSVAAGAIVVVTLINVLSTKLGTRTGDIFLFLKIASLLAITFIGIVVAITGNGAGNFSQGWFYGASSSLGDYALALYAGLWAFDGWDNLNYVAAEMKDASRDLPKVIHFAMPTVIVCYIAANYAYYVVLPKSDLTSSSTVALAFGDHVFGRLGAIIFTIAVALSCFGALNAISFTSARLVYVSGKDGFLPTMFGRINKKTETPINALLLQAGLTIGFVLVGEFGSLITFYGIAGYIFYFLTVLGVIVLRIRQPELERPYKTFITTPIMFCCVALFLISRGIFSAPLQALFTALFVIAGIPIYYWRAGGGMHEMPIFGRLFRPRTNTERTTGYIGGELQ</sequence>
<protein>
    <submittedName>
        <fullName evidence="7">Amino acid permease</fullName>
    </submittedName>
</protein>
<proteinExistence type="predicted"/>
<name>A0ABR1F646_9ASCO</name>
<dbReference type="Gene3D" id="1.20.1740.10">
    <property type="entry name" value="Amino acid/polyamine transporter I"/>
    <property type="match status" value="1"/>
</dbReference>
<dbReference type="PANTHER" id="PTHR11785">
    <property type="entry name" value="AMINO ACID TRANSPORTER"/>
    <property type="match status" value="1"/>
</dbReference>
<evidence type="ECO:0000256" key="2">
    <source>
        <dbReference type="ARBA" id="ARBA00022692"/>
    </source>
</evidence>
<keyword evidence="2 6" id="KW-0812">Transmembrane</keyword>
<feature type="transmembrane region" description="Helical" evidence="6">
    <location>
        <begin position="486"/>
        <end position="506"/>
    </location>
</feature>
<organism evidence="7 8">
    <name type="scientific">Myxozyma melibiosi</name>
    <dbReference type="NCBI Taxonomy" id="54550"/>
    <lineage>
        <taxon>Eukaryota</taxon>
        <taxon>Fungi</taxon>
        <taxon>Dikarya</taxon>
        <taxon>Ascomycota</taxon>
        <taxon>Saccharomycotina</taxon>
        <taxon>Lipomycetes</taxon>
        <taxon>Lipomycetales</taxon>
        <taxon>Lipomycetaceae</taxon>
        <taxon>Myxozyma</taxon>
    </lineage>
</organism>
<feature type="transmembrane region" description="Helical" evidence="6">
    <location>
        <begin position="372"/>
        <end position="405"/>
    </location>
</feature>
<dbReference type="InterPro" id="IPR002293">
    <property type="entry name" value="AA/rel_permease1"/>
</dbReference>
<evidence type="ECO:0000256" key="1">
    <source>
        <dbReference type="ARBA" id="ARBA00004141"/>
    </source>
</evidence>
<dbReference type="Proteomes" id="UP001498771">
    <property type="component" value="Unassembled WGS sequence"/>
</dbReference>
<comment type="subcellular location">
    <subcellularLocation>
        <location evidence="1">Membrane</location>
        <topology evidence="1">Multi-pass membrane protein</topology>
    </subcellularLocation>
</comment>